<reference evidence="1 5" key="2">
    <citation type="submission" date="2019-01" db="EMBL/GenBank/DDBJ databases">
        <title>Complete Genome Sequence and Annotation of the Paracoccus pantotrophus type strain DSM 2944.</title>
        <authorList>
            <person name="Bockwoldt J.A."/>
            <person name="Zimmermann M."/>
            <person name="Tiso T."/>
            <person name="Blank L.M."/>
        </authorList>
    </citation>
    <scope>NUCLEOTIDE SEQUENCE [LARGE SCALE GENOMIC DNA]</scope>
    <source>
        <strain evidence="1 5">DSM 2944</strain>
        <plasmid evidence="5">ppan2</plasmid>
        <plasmid evidence="1">pPAN2</plasmid>
    </source>
</reference>
<keyword evidence="2" id="KW-0456">Lyase</keyword>
<protein>
    <submittedName>
        <fullName evidence="3">Alpha-D-ribose 1-methylphosphonate 5-triphosphate synthase subunit PhnH</fullName>
    </submittedName>
    <submittedName>
        <fullName evidence="2">Phosphonate C-P lyase system protein PhnH</fullName>
    </submittedName>
</protein>
<dbReference type="GO" id="GO:0019634">
    <property type="term" value="P:organic phosphonate metabolic process"/>
    <property type="evidence" value="ECO:0007669"/>
    <property type="project" value="InterPro"/>
</dbReference>
<reference evidence="3 4" key="1">
    <citation type="submission" date="2018-10" db="EMBL/GenBank/DDBJ databases">
        <title>Genomic Encyclopedia of Archaeal and Bacterial Type Strains, Phase II (KMG-II): from individual species to whole genera.</title>
        <authorList>
            <person name="Goeker M."/>
        </authorList>
    </citation>
    <scope>NUCLEOTIDE SEQUENCE [LARGE SCALE GENOMIC DNA]</scope>
    <source>
        <strain evidence="4">ATCC 35512 / DSM 2944 / CIP 106514 / LMD 82.5 / NBRC 102493 / NCCB 82005 / GB17</strain>
        <strain evidence="3">DSM 2944</strain>
    </source>
</reference>
<dbReference type="GeneID" id="51370794"/>
<dbReference type="AlphaFoldDB" id="A0A1I5IZU7"/>
<evidence type="ECO:0000313" key="2">
    <source>
        <dbReference type="EMBL" id="QLH16528.1"/>
    </source>
</evidence>
<dbReference type="InterPro" id="IPR038058">
    <property type="entry name" value="PhnH-like_sp"/>
</dbReference>
<accession>A0A1I5IZU7</accession>
<dbReference type="Pfam" id="PF05845">
    <property type="entry name" value="PhnH"/>
    <property type="match status" value="1"/>
</dbReference>
<geneLocation type="plasmid" evidence="2 6">
    <name>unnamed1</name>
</geneLocation>
<evidence type="ECO:0000313" key="1">
    <source>
        <dbReference type="EMBL" id="QFG36424.1"/>
    </source>
</evidence>
<dbReference type="Proteomes" id="UP000326453">
    <property type="component" value="Plasmid pPAN2"/>
</dbReference>
<dbReference type="GO" id="GO:0016829">
    <property type="term" value="F:lyase activity"/>
    <property type="evidence" value="ECO:0007669"/>
    <property type="project" value="UniProtKB-KW"/>
</dbReference>
<dbReference type="NCBIfam" id="TIGR03292">
    <property type="entry name" value="PhnH_redo"/>
    <property type="match status" value="1"/>
</dbReference>
<dbReference type="RefSeq" id="WP_024843916.1">
    <property type="nucleotide sequence ID" value="NZ_CP038205.1"/>
</dbReference>
<evidence type="ECO:0000313" key="6">
    <source>
        <dbReference type="Proteomes" id="UP000509322"/>
    </source>
</evidence>
<dbReference type="InterPro" id="IPR008772">
    <property type="entry name" value="Phosphonate_metab_PhnH"/>
</dbReference>
<organism evidence="2 6">
    <name type="scientific">Paracoccus pantotrophus</name>
    <name type="common">Thiosphaera pantotropha</name>
    <dbReference type="NCBI Taxonomy" id="82367"/>
    <lineage>
        <taxon>Bacteria</taxon>
        <taxon>Pseudomonadati</taxon>
        <taxon>Pseudomonadota</taxon>
        <taxon>Alphaproteobacteria</taxon>
        <taxon>Rhodobacterales</taxon>
        <taxon>Paracoccaceae</taxon>
        <taxon>Paracoccus</taxon>
    </lineage>
</organism>
<evidence type="ECO:0000313" key="5">
    <source>
        <dbReference type="Proteomes" id="UP000326453"/>
    </source>
</evidence>
<evidence type="ECO:0000313" key="4">
    <source>
        <dbReference type="Proteomes" id="UP000273626"/>
    </source>
</evidence>
<keyword evidence="2" id="KW-0614">Plasmid</keyword>
<reference evidence="2 6" key="3">
    <citation type="submission" date="2020-07" db="EMBL/GenBank/DDBJ databases">
        <title>The complete genome of Paracoccus pantotrophus ACCC 10489.</title>
        <authorList>
            <person name="Si Y."/>
        </authorList>
    </citation>
    <scope>NUCLEOTIDE SEQUENCE [LARGE SCALE GENOMIC DNA]</scope>
    <source>
        <strain evidence="2 6">ACCC10489</strain>
        <plasmid evidence="2 6">unnamed1</plasmid>
    </source>
</reference>
<dbReference type="Gene3D" id="3.40.50.11310">
    <property type="entry name" value="Bacterial phosphonate metabolism protein PhnH"/>
    <property type="match status" value="1"/>
</dbReference>
<dbReference type="KEGG" id="ppan:ESD82_09465"/>
<evidence type="ECO:0000313" key="3">
    <source>
        <dbReference type="EMBL" id="RKS42990.1"/>
    </source>
</evidence>
<geneLocation type="plasmid" evidence="1">
    <name>pPAN2</name>
</geneLocation>
<dbReference type="OrthoDB" id="9814509at2"/>
<name>A0A1I5IZU7_PARPN</name>
<dbReference type="EMBL" id="RBLI01000003">
    <property type="protein sequence ID" value="RKS42990.1"/>
    <property type="molecule type" value="Genomic_DNA"/>
</dbReference>
<dbReference type="PIRSF" id="PIRSF020680">
    <property type="entry name" value="PhnH"/>
    <property type="match status" value="1"/>
</dbReference>
<sequence>MNAILTGGFADPSTQSAHAFRALLEAMARPGRIFAVQGARPPAPISVAAGVALLTLTDATTPLHLAGAADCEALRGWIGFHTGAPLVAADQAQFALGRWDALQPVSRFRIGEPSYPDRSATLIVDLDRLEAEGARLTGPGIETEARLSLPETAGFRANRALFPLGLDCILTCGARLAALPRSTIVEDA</sequence>
<dbReference type="EMBL" id="CP058691">
    <property type="protein sequence ID" value="QLH16528.1"/>
    <property type="molecule type" value="Genomic_DNA"/>
</dbReference>
<dbReference type="Proteomes" id="UP000509322">
    <property type="component" value="Plasmid unnamed1"/>
</dbReference>
<dbReference type="EMBL" id="CP044425">
    <property type="protein sequence ID" value="QFG36424.1"/>
    <property type="molecule type" value="Genomic_DNA"/>
</dbReference>
<dbReference type="Proteomes" id="UP000273626">
    <property type="component" value="Unassembled WGS sequence"/>
</dbReference>
<keyword evidence="4" id="KW-1185">Reference proteome</keyword>
<gene>
    <name evidence="2" type="primary">phnH</name>
    <name evidence="3" type="ORF">BDE18_3921</name>
    <name evidence="1" type="ORF">ESD82_09465</name>
    <name evidence="2" type="ORF">HYQ43_20045</name>
</gene>
<dbReference type="SUPFAM" id="SSF159709">
    <property type="entry name" value="PhnH-like"/>
    <property type="match status" value="1"/>
</dbReference>
<geneLocation type="plasmid" evidence="5">
    <name>ppan2</name>
</geneLocation>
<proteinExistence type="predicted"/>